<comment type="caution">
    <text evidence="1">The sequence shown here is derived from an EMBL/GenBank/DDBJ whole genome shotgun (WGS) entry which is preliminary data.</text>
</comment>
<dbReference type="SUPFAM" id="SSF52540">
    <property type="entry name" value="P-loop containing nucleoside triphosphate hydrolases"/>
    <property type="match status" value="1"/>
</dbReference>
<dbReference type="Proteomes" id="UP000234329">
    <property type="component" value="Unassembled WGS sequence"/>
</dbReference>
<organism evidence="1 2">
    <name type="scientific">Acidithiobacillus marinus</name>
    <dbReference type="NCBI Taxonomy" id="187490"/>
    <lineage>
        <taxon>Bacteria</taxon>
        <taxon>Pseudomonadati</taxon>
        <taxon>Pseudomonadota</taxon>
        <taxon>Acidithiobacillia</taxon>
        <taxon>Acidithiobacillales</taxon>
        <taxon>Acidithiobacillaceae</taxon>
        <taxon>Acidithiobacillus</taxon>
    </lineage>
</organism>
<evidence type="ECO:0000313" key="2">
    <source>
        <dbReference type="Proteomes" id="UP000234329"/>
    </source>
</evidence>
<protein>
    <recommendedName>
        <fullName evidence="3">Mobilization protein</fullName>
    </recommendedName>
</protein>
<dbReference type="EMBL" id="MXAV01000015">
    <property type="protein sequence ID" value="PKY11378.1"/>
    <property type="molecule type" value="Genomic_DNA"/>
</dbReference>
<name>A0A2I1DNC5_9PROT</name>
<dbReference type="Gene3D" id="3.40.50.300">
    <property type="entry name" value="P-loop containing nucleotide triphosphate hydrolases"/>
    <property type="match status" value="1"/>
</dbReference>
<dbReference type="OrthoDB" id="5615423at2"/>
<gene>
    <name evidence="1" type="ORF">B1757_04735</name>
</gene>
<proteinExistence type="predicted"/>
<dbReference type="RefSeq" id="WP_101537232.1">
    <property type="nucleotide sequence ID" value="NZ_MXAV01000015.1"/>
</dbReference>
<accession>A0A2I1DNC5</accession>
<dbReference type="InParanoid" id="A0A2I1DNC5"/>
<reference evidence="1 2" key="1">
    <citation type="submission" date="2017-03" db="EMBL/GenBank/DDBJ databases">
        <title>Draft genime sequence of the acidophilic sulfur-oxidizing bacterium Acidithiobacillus sp. SH, isolated from seawater.</title>
        <authorList>
            <person name="Sharmin S."/>
            <person name="Tokuhisa M."/>
            <person name="Kanao T."/>
            <person name="Kamimura K."/>
        </authorList>
    </citation>
    <scope>NUCLEOTIDE SEQUENCE [LARGE SCALE GENOMIC DNA]</scope>
    <source>
        <strain evidence="1 2">SH</strain>
    </source>
</reference>
<keyword evidence="2" id="KW-1185">Reference proteome</keyword>
<sequence>MNQKTLFFSHGDKGGCGKSVLAMLIVERLLADGKIVHLIESDPSQPDLAMRYANDKSVINGFLSLNQAGDAENAISRFNAWLENRGGDNVVVNLPAGASETLDDLGDLLSDVCTALDYRLVVTYSLEKNIMAANMLDESLDNGLMSLILPENRFVVYPEFKGDAKDFAWYEHAARQKYEVGEIAVPAMKSTAAWKTLESTPGRLSVLSDKSLGRPKGWMITDQSSLFRFYKAAMTAIEPLFGHE</sequence>
<dbReference type="InterPro" id="IPR027417">
    <property type="entry name" value="P-loop_NTPase"/>
</dbReference>
<evidence type="ECO:0008006" key="3">
    <source>
        <dbReference type="Google" id="ProtNLM"/>
    </source>
</evidence>
<dbReference type="AlphaFoldDB" id="A0A2I1DNC5"/>
<evidence type="ECO:0000313" key="1">
    <source>
        <dbReference type="EMBL" id="PKY11378.1"/>
    </source>
</evidence>